<evidence type="ECO:0000313" key="2">
    <source>
        <dbReference type="Proteomes" id="UP000315423"/>
    </source>
</evidence>
<name>A0AC61SA08_9EURY</name>
<evidence type="ECO:0000313" key="1">
    <source>
        <dbReference type="EMBL" id="TKY91397.1"/>
    </source>
</evidence>
<dbReference type="Proteomes" id="UP000315423">
    <property type="component" value="Unassembled WGS sequence"/>
</dbReference>
<gene>
    <name evidence="1" type="primary">nifU</name>
    <name evidence="1" type="ORF">C5S46_06045</name>
</gene>
<reference evidence="1" key="1">
    <citation type="submission" date="2018-09" db="EMBL/GenBank/DDBJ databases">
        <title>A genomic encyclopedia of anaerobic methanotrophic archaea.</title>
        <authorList>
            <person name="Skennerton C.T."/>
            <person name="Chadwick G.L."/>
            <person name="Laso-Perez R."/>
            <person name="Leu A.O."/>
            <person name="Speth D.R."/>
            <person name="Yu H."/>
            <person name="Morgan-Lang C."/>
            <person name="Hatzenpichler R."/>
            <person name="Goudeau D."/>
            <person name="Malmstrom R."/>
            <person name="Woyke T."/>
            <person name="Hallam S."/>
            <person name="Tyson G.W."/>
            <person name="Wegener G."/>
            <person name="Boetius A."/>
            <person name="Orphan V.J."/>
        </authorList>
    </citation>
    <scope>NUCLEOTIDE SEQUENCE</scope>
    <source>
        <strain evidence="1">CONS3730D10UFb2</strain>
    </source>
</reference>
<dbReference type="EMBL" id="QYBA01000203">
    <property type="protein sequence ID" value="TKY91397.1"/>
    <property type="molecule type" value="Genomic_DNA"/>
</dbReference>
<sequence>MYSDKVMDHFTNPRNVGEIKDADGKGSVGNPVCGDTTDIYIKVENGKISDIKFKTFGCGAAIATSSMITEMAIGKTLKEALEITRDSVADELDGLPSQKLHCSNLAADGLRAAIEDYLAKQKEQNPR</sequence>
<comment type="caution">
    <text evidence="1">The sequence shown here is derived from an EMBL/GenBank/DDBJ whole genome shotgun (WGS) entry which is preliminary data.</text>
</comment>
<accession>A0AC61SA08</accession>
<proteinExistence type="predicted"/>
<protein>
    <submittedName>
        <fullName evidence="1">Fe-S cluster assembly scaffold protein NifU</fullName>
    </submittedName>
</protein>
<organism evidence="1 2">
    <name type="scientific">Candidatus Methanomarinus sp</name>
    <dbReference type="NCBI Taxonomy" id="3386244"/>
    <lineage>
        <taxon>Archaea</taxon>
        <taxon>Methanobacteriati</taxon>
        <taxon>Methanobacteriota</taxon>
        <taxon>Stenosarchaea group</taxon>
        <taxon>Methanomicrobia</taxon>
        <taxon>Methanosarcinales</taxon>
        <taxon>ANME-2 cluster</taxon>
        <taxon>Candidatus Methanocomedenaceae</taxon>
        <taxon>Candidatus Methanomarinus</taxon>
    </lineage>
</organism>